<dbReference type="GO" id="GO:0006799">
    <property type="term" value="P:polyphosphate biosynthetic process"/>
    <property type="evidence" value="ECO:0007669"/>
    <property type="project" value="UniProtKB-ARBA"/>
</dbReference>
<dbReference type="SUPFAM" id="SSF55154">
    <property type="entry name" value="CYTH-like phosphatases"/>
    <property type="match status" value="1"/>
</dbReference>
<evidence type="ECO:0000313" key="2">
    <source>
        <dbReference type="EMBL" id="MBB5832696.1"/>
    </source>
</evidence>
<reference evidence="2 3" key="1">
    <citation type="submission" date="2020-08" db="EMBL/GenBank/DDBJ databases">
        <title>Sequencing the genomes of 1000 actinobacteria strains.</title>
        <authorList>
            <person name="Klenk H.-P."/>
        </authorList>
    </citation>
    <scope>NUCLEOTIDE SEQUENCE [LARGE SCALE GENOMIC DNA]</scope>
    <source>
        <strain evidence="2 3">DSM 28796</strain>
    </source>
</reference>
<sequence length="273" mass="29511">MSAHRASAALPRAGGQEISGLGALPGIGLEEITERAGLMTRVDRKYVLPREEVGTLLAAAGGDLRVLEIDGRRRFSYRSLYYDTPDLTAYRAAATGRRRRWKVRRRDYLDTGTSFLEVKTRTGRGESAKLRLPLPADGSGAGPAAGRPLSGAGLEHVRTTLLDAGCAAPAQPLVPVLATTYARTTVLIAAEDARLTLDDSLSWIAADGQMLHLDGEVVVETKAGTRPGRVDRALWRAGHRPQRLSKYATGLALLDDSLSANRWHRTLRDLPVA</sequence>
<protein>
    <recommendedName>
        <fullName evidence="1">VTC domain-containing protein</fullName>
    </recommendedName>
</protein>
<dbReference type="InterPro" id="IPR042267">
    <property type="entry name" value="VTC_sf"/>
</dbReference>
<accession>A0A841ACX4</accession>
<evidence type="ECO:0000259" key="1">
    <source>
        <dbReference type="Pfam" id="PF09359"/>
    </source>
</evidence>
<keyword evidence="3" id="KW-1185">Reference proteome</keyword>
<dbReference type="Proteomes" id="UP000588158">
    <property type="component" value="Unassembled WGS sequence"/>
</dbReference>
<dbReference type="Gene3D" id="3.20.100.30">
    <property type="entry name" value="VTC, catalytic tunnel domain"/>
    <property type="match status" value="1"/>
</dbReference>
<dbReference type="Pfam" id="PF09359">
    <property type="entry name" value="VTC"/>
    <property type="match status" value="1"/>
</dbReference>
<dbReference type="InterPro" id="IPR033469">
    <property type="entry name" value="CYTH-like_dom_sf"/>
</dbReference>
<dbReference type="InterPro" id="IPR018966">
    <property type="entry name" value="VTC_domain"/>
</dbReference>
<comment type="caution">
    <text evidence="2">The sequence shown here is derived from an EMBL/GenBank/DDBJ whole genome shotgun (WGS) entry which is preliminary data.</text>
</comment>
<dbReference type="RefSeq" id="WP_184325976.1">
    <property type="nucleotide sequence ID" value="NZ_JACHLZ010000001.1"/>
</dbReference>
<dbReference type="AlphaFoldDB" id="A0A841ACX4"/>
<organism evidence="2 3">
    <name type="scientific">Brachybacterium aquaticum</name>
    <dbReference type="NCBI Taxonomy" id="1432564"/>
    <lineage>
        <taxon>Bacteria</taxon>
        <taxon>Bacillati</taxon>
        <taxon>Actinomycetota</taxon>
        <taxon>Actinomycetes</taxon>
        <taxon>Micrococcales</taxon>
        <taxon>Dermabacteraceae</taxon>
        <taxon>Brachybacterium</taxon>
    </lineage>
</organism>
<dbReference type="CDD" id="cd07750">
    <property type="entry name" value="PolyPPase_VTC_like"/>
    <property type="match status" value="1"/>
</dbReference>
<dbReference type="EMBL" id="JACHLZ010000001">
    <property type="protein sequence ID" value="MBB5832696.1"/>
    <property type="molecule type" value="Genomic_DNA"/>
</dbReference>
<gene>
    <name evidence="2" type="ORF">HNR70_002509</name>
</gene>
<feature type="domain" description="VTC" evidence="1">
    <location>
        <begin position="41"/>
        <end position="254"/>
    </location>
</feature>
<evidence type="ECO:0000313" key="3">
    <source>
        <dbReference type="Proteomes" id="UP000588158"/>
    </source>
</evidence>
<proteinExistence type="predicted"/>
<name>A0A841ACX4_9MICO</name>